<dbReference type="RefSeq" id="WP_263593449.1">
    <property type="nucleotide sequence ID" value="NZ_CP107020.1"/>
</dbReference>
<protein>
    <submittedName>
        <fullName evidence="3">FMN-binding protein</fullName>
    </submittedName>
</protein>
<evidence type="ECO:0000313" key="3">
    <source>
        <dbReference type="EMBL" id="UYG16236.1"/>
    </source>
</evidence>
<feature type="domain" description="FMN-binding" evidence="2">
    <location>
        <begin position="89"/>
        <end position="166"/>
    </location>
</feature>
<evidence type="ECO:0000259" key="2">
    <source>
        <dbReference type="SMART" id="SM00900"/>
    </source>
</evidence>
<name>A0ABY6FZ79_9MICO</name>
<accession>A0ABY6FZ79</accession>
<feature type="region of interest" description="Disordered" evidence="1">
    <location>
        <begin position="31"/>
        <end position="78"/>
    </location>
</feature>
<sequence>MKKIVYWVMATVTGVVLLFSYRTSLGADLTATTTPDTVSSPDSLASPDTSTGDGGAPSKSDGGGATSSQDSSVSGFVDGSYTGSAARTRYGDVQVQITVSGGRITDVQVPVYPDANGRDRQINAHAIPQLVAETTEAQNADIQMVSGATYTSSGYTQSLQSALDQARA</sequence>
<dbReference type="Proteomes" id="UP001164305">
    <property type="component" value="Chromosome"/>
</dbReference>
<keyword evidence="4" id="KW-1185">Reference proteome</keyword>
<dbReference type="Pfam" id="PF04205">
    <property type="entry name" value="FMN_bind"/>
    <property type="match status" value="1"/>
</dbReference>
<gene>
    <name evidence="3" type="ORF">BRM3_11525</name>
</gene>
<feature type="compositionally biased region" description="Low complexity" evidence="1">
    <location>
        <begin position="31"/>
        <end position="44"/>
    </location>
</feature>
<reference evidence="3" key="1">
    <citation type="submission" date="2022-10" db="EMBL/GenBank/DDBJ databases">
        <title>Whole-Genome Sequencing of Brachybacterium huguangmaarense BRM-3, Isolated from Betula schmidtii.</title>
        <authorList>
            <person name="Haam D."/>
        </authorList>
    </citation>
    <scope>NUCLEOTIDE SEQUENCE</scope>
    <source>
        <strain evidence="3">BRM-3</strain>
    </source>
</reference>
<proteinExistence type="predicted"/>
<evidence type="ECO:0000313" key="4">
    <source>
        <dbReference type="Proteomes" id="UP001164305"/>
    </source>
</evidence>
<dbReference type="SMART" id="SM00900">
    <property type="entry name" value="FMN_bind"/>
    <property type="match status" value="1"/>
</dbReference>
<dbReference type="EMBL" id="CP107020">
    <property type="protein sequence ID" value="UYG16236.1"/>
    <property type="molecule type" value="Genomic_DNA"/>
</dbReference>
<organism evidence="3 4">
    <name type="scientific">Brachybacterium huguangmaarense</name>
    <dbReference type="NCBI Taxonomy" id="1652028"/>
    <lineage>
        <taxon>Bacteria</taxon>
        <taxon>Bacillati</taxon>
        <taxon>Actinomycetota</taxon>
        <taxon>Actinomycetes</taxon>
        <taxon>Micrococcales</taxon>
        <taxon>Dermabacteraceae</taxon>
        <taxon>Brachybacterium</taxon>
    </lineage>
</organism>
<evidence type="ECO:0000256" key="1">
    <source>
        <dbReference type="SAM" id="MobiDB-lite"/>
    </source>
</evidence>
<dbReference type="InterPro" id="IPR007329">
    <property type="entry name" value="FMN-bd"/>
</dbReference>
<dbReference type="Gene3D" id="3.90.1010.20">
    <property type="match status" value="1"/>
</dbReference>